<proteinExistence type="predicted"/>
<evidence type="ECO:0000256" key="1">
    <source>
        <dbReference type="SAM" id="MobiDB-lite"/>
    </source>
</evidence>
<dbReference type="InterPro" id="IPR029058">
    <property type="entry name" value="AB_hydrolase_fold"/>
</dbReference>
<name>A0A1E3KBV6_9TREE</name>
<sequence length="362" mass="38615">MFGGPGVPVVAAVPDATSHSGFGTLNKVDYPTLGLGHPLPSEVKIQVGGLPVAVWGLEEVEGDGKRGVVVLVVARAKEDLSTPYLAQGILGQVALKGSKAKARNLIIVTLARNGSGPEKPVFGKSAQQLQVPSNATMDRSALKLTLNQYQYRRRQIALDEIEQLIAALPAALPGLIIEEWAATGISLGGFIAWKLIHDNPRVHIGIPIDGLPFESISKRLSSPGSPSITPDLQNVLLPFTDPAQGRKAYSGKKILGLFGKESTFAPFTHAEGDIRQIETWTENQDQGKEGEKGGILAWDVQENVGHTCTVQMVKQAAEWVWRYGMVDPTADEGAAAAEGVGSTGSTGEKKKRGSFLKKVFSR</sequence>
<gene>
    <name evidence="2" type="ORF">I350_01041</name>
</gene>
<reference evidence="2 3" key="1">
    <citation type="submission" date="2016-06" db="EMBL/GenBank/DDBJ databases">
        <title>Evolution of pathogenesis and genome organization in the Tremellales.</title>
        <authorList>
            <person name="Cuomo C."/>
            <person name="Litvintseva A."/>
            <person name="Heitman J."/>
            <person name="Chen Y."/>
            <person name="Sun S."/>
            <person name="Springer D."/>
            <person name="Dromer F."/>
            <person name="Young S."/>
            <person name="Zeng Q."/>
            <person name="Chapman S."/>
            <person name="Gujja S."/>
            <person name="Saif S."/>
            <person name="Birren B."/>
        </authorList>
    </citation>
    <scope>NUCLEOTIDE SEQUENCE [LARGE SCALE GENOMIC DNA]</scope>
    <source>
        <strain evidence="2 3">CBS 6273</strain>
    </source>
</reference>
<evidence type="ECO:0008006" key="4">
    <source>
        <dbReference type="Google" id="ProtNLM"/>
    </source>
</evidence>
<feature type="compositionally biased region" description="Basic residues" evidence="1">
    <location>
        <begin position="349"/>
        <end position="362"/>
    </location>
</feature>
<evidence type="ECO:0000313" key="3">
    <source>
        <dbReference type="Proteomes" id="UP000095149"/>
    </source>
</evidence>
<organism evidence="2 3">
    <name type="scientific">Cryptococcus amylolentus CBS 6273</name>
    <dbReference type="NCBI Taxonomy" id="1296118"/>
    <lineage>
        <taxon>Eukaryota</taxon>
        <taxon>Fungi</taxon>
        <taxon>Dikarya</taxon>
        <taxon>Basidiomycota</taxon>
        <taxon>Agaricomycotina</taxon>
        <taxon>Tremellomycetes</taxon>
        <taxon>Tremellales</taxon>
        <taxon>Cryptococcaceae</taxon>
        <taxon>Cryptococcus</taxon>
    </lineage>
</organism>
<protein>
    <recommendedName>
        <fullName evidence="4">AB hydrolase-1 domain-containing protein</fullName>
    </recommendedName>
</protein>
<dbReference type="AlphaFoldDB" id="A0A1E3KBV6"/>
<dbReference type="SUPFAM" id="SSF53474">
    <property type="entry name" value="alpha/beta-Hydrolases"/>
    <property type="match status" value="1"/>
</dbReference>
<feature type="region of interest" description="Disordered" evidence="1">
    <location>
        <begin position="334"/>
        <end position="362"/>
    </location>
</feature>
<dbReference type="Gene3D" id="3.40.50.1820">
    <property type="entry name" value="alpha/beta hydrolase"/>
    <property type="match status" value="1"/>
</dbReference>
<feature type="compositionally biased region" description="Low complexity" evidence="1">
    <location>
        <begin position="334"/>
        <end position="346"/>
    </location>
</feature>
<evidence type="ECO:0000313" key="2">
    <source>
        <dbReference type="EMBL" id="ODO10446.1"/>
    </source>
</evidence>
<accession>A0A1E3KBV6</accession>
<comment type="caution">
    <text evidence="2">The sequence shown here is derived from an EMBL/GenBank/DDBJ whole genome shotgun (WGS) entry which is preliminary data.</text>
</comment>
<dbReference type="Proteomes" id="UP000095149">
    <property type="component" value="Unassembled WGS sequence"/>
</dbReference>
<dbReference type="EMBL" id="MEKH01000002">
    <property type="protein sequence ID" value="ODO10446.1"/>
    <property type="molecule type" value="Genomic_DNA"/>
</dbReference>